<dbReference type="EMBL" id="BMQC01000003">
    <property type="protein sequence ID" value="GGK22734.1"/>
    <property type="molecule type" value="Genomic_DNA"/>
</dbReference>
<evidence type="ECO:0000256" key="1">
    <source>
        <dbReference type="SAM" id="MobiDB-lite"/>
    </source>
</evidence>
<dbReference type="InterPro" id="IPR029058">
    <property type="entry name" value="AB_hydrolase_fold"/>
</dbReference>
<dbReference type="Pfam" id="PF12697">
    <property type="entry name" value="Abhydrolase_6"/>
    <property type="match status" value="1"/>
</dbReference>
<feature type="domain" description="AB hydrolase-1" evidence="2">
    <location>
        <begin position="2"/>
        <end position="87"/>
    </location>
</feature>
<dbReference type="Gene3D" id="3.40.50.1820">
    <property type="entry name" value="alpha/beta hydrolase"/>
    <property type="match status" value="1"/>
</dbReference>
<reference evidence="3" key="2">
    <citation type="submission" date="2020-09" db="EMBL/GenBank/DDBJ databases">
        <authorList>
            <person name="Sun Q."/>
            <person name="Ohkuma M."/>
        </authorList>
    </citation>
    <scope>NUCLEOTIDE SEQUENCE</scope>
    <source>
        <strain evidence="3">JCM 3091</strain>
    </source>
</reference>
<dbReference type="SUPFAM" id="SSF53474">
    <property type="entry name" value="alpha/beta-Hydrolases"/>
    <property type="match status" value="1"/>
</dbReference>
<keyword evidence="4" id="KW-1185">Reference proteome</keyword>
<dbReference type="InterPro" id="IPR000073">
    <property type="entry name" value="AB_hydrolase_1"/>
</dbReference>
<comment type="caution">
    <text evidence="3">The sequence shown here is derived from an EMBL/GenBank/DDBJ whole genome shotgun (WGS) entry which is preliminary data.</text>
</comment>
<reference evidence="3" key="1">
    <citation type="journal article" date="2014" name="Int. J. Syst. Evol. Microbiol.">
        <title>Complete genome sequence of Corynebacterium casei LMG S-19264T (=DSM 44701T), isolated from a smear-ripened cheese.</title>
        <authorList>
            <consortium name="US DOE Joint Genome Institute (JGI-PGF)"/>
            <person name="Walter F."/>
            <person name="Albersmeier A."/>
            <person name="Kalinowski J."/>
            <person name="Ruckert C."/>
        </authorList>
    </citation>
    <scope>NUCLEOTIDE SEQUENCE</scope>
    <source>
        <strain evidence="3">JCM 3091</strain>
    </source>
</reference>
<evidence type="ECO:0000313" key="3">
    <source>
        <dbReference type="EMBL" id="GGK22734.1"/>
    </source>
</evidence>
<feature type="compositionally biased region" description="Basic and acidic residues" evidence="1">
    <location>
        <begin position="12"/>
        <end position="22"/>
    </location>
</feature>
<evidence type="ECO:0000313" key="4">
    <source>
        <dbReference type="Proteomes" id="UP000662200"/>
    </source>
</evidence>
<sequence>MGSSDRVPTRHTGKDSVRDPARSTRRGHRARPHVLVGHSFGGLLAANAETYPAEVKGLVLVDPSLPHQVDLYDAILERERAAARAADEQNPALMRVWSAVLVHRNGSHRWL</sequence>
<evidence type="ECO:0000259" key="2">
    <source>
        <dbReference type="Pfam" id="PF12697"/>
    </source>
</evidence>
<dbReference type="GO" id="GO:0003824">
    <property type="term" value="F:catalytic activity"/>
    <property type="evidence" value="ECO:0007669"/>
    <property type="project" value="UniProtKB-ARBA"/>
</dbReference>
<dbReference type="Proteomes" id="UP000662200">
    <property type="component" value="Unassembled WGS sequence"/>
</dbReference>
<organism evidence="3 4">
    <name type="scientific">Pilimelia terevasa</name>
    <dbReference type="NCBI Taxonomy" id="53372"/>
    <lineage>
        <taxon>Bacteria</taxon>
        <taxon>Bacillati</taxon>
        <taxon>Actinomycetota</taxon>
        <taxon>Actinomycetes</taxon>
        <taxon>Micromonosporales</taxon>
        <taxon>Micromonosporaceae</taxon>
        <taxon>Pilimelia</taxon>
    </lineage>
</organism>
<feature type="region of interest" description="Disordered" evidence="1">
    <location>
        <begin position="1"/>
        <end position="31"/>
    </location>
</feature>
<protein>
    <recommendedName>
        <fullName evidence="2">AB hydrolase-1 domain-containing protein</fullName>
    </recommendedName>
</protein>
<dbReference type="AlphaFoldDB" id="A0A8J3FGM9"/>
<name>A0A8J3FGM9_9ACTN</name>
<accession>A0A8J3FGM9</accession>
<gene>
    <name evidence="3" type="ORF">GCM10010124_14100</name>
</gene>
<proteinExistence type="predicted"/>